<keyword evidence="1" id="KW-0472">Membrane</keyword>
<protein>
    <submittedName>
        <fullName evidence="2">Cbb3-type cytochrome oxidase assembly protein CcoS</fullName>
    </submittedName>
</protein>
<name>A0ABU8L2Q0_9HYPH</name>
<reference evidence="2 3" key="1">
    <citation type="submission" date="2022-12" db="EMBL/GenBank/DDBJ databases">
        <authorList>
            <person name="Muema E."/>
        </authorList>
    </citation>
    <scope>NUCLEOTIDE SEQUENCE [LARGE SCALE GENOMIC DNA]</scope>
    <source>
        <strain evidence="3">1326</strain>
    </source>
</reference>
<keyword evidence="1" id="KW-0812">Transmembrane</keyword>
<dbReference type="EMBL" id="JAPYKS010000024">
    <property type="protein sequence ID" value="MEI9412235.1"/>
    <property type="molecule type" value="Genomic_DNA"/>
</dbReference>
<dbReference type="Proteomes" id="UP001387293">
    <property type="component" value="Unassembled WGS sequence"/>
</dbReference>
<keyword evidence="1" id="KW-1133">Transmembrane helix</keyword>
<sequence length="51" mass="5565">MTTLVYLIPVALFLGTLGLLGFLWALRSGQYDDLDGAAERILTDQEDAPNP</sequence>
<dbReference type="PANTHER" id="PTHR41532">
    <property type="entry name" value="FIXS PROTEIN"/>
    <property type="match status" value="1"/>
</dbReference>
<dbReference type="InterPro" id="IPR004714">
    <property type="entry name" value="Cyt_oxidase_maturation_cbb3"/>
</dbReference>
<feature type="transmembrane region" description="Helical" evidence="1">
    <location>
        <begin position="6"/>
        <end position="26"/>
    </location>
</feature>
<gene>
    <name evidence="2" type="primary">ccoS</name>
    <name evidence="2" type="ORF">O7A60_26265</name>
</gene>
<comment type="caution">
    <text evidence="2">The sequence shown here is derived from an EMBL/GenBank/DDBJ whole genome shotgun (WGS) entry which is preliminary data.</text>
</comment>
<proteinExistence type="predicted"/>
<dbReference type="NCBIfam" id="TIGR00847">
    <property type="entry name" value="ccoS"/>
    <property type="match status" value="1"/>
</dbReference>
<evidence type="ECO:0000313" key="3">
    <source>
        <dbReference type="Proteomes" id="UP001387293"/>
    </source>
</evidence>
<dbReference type="RefSeq" id="WP_337108652.1">
    <property type="nucleotide sequence ID" value="NZ_JAPYKS010000024.1"/>
</dbReference>
<keyword evidence="3" id="KW-1185">Reference proteome</keyword>
<dbReference type="Pfam" id="PF03597">
    <property type="entry name" value="FixS"/>
    <property type="match status" value="1"/>
</dbReference>
<evidence type="ECO:0000313" key="2">
    <source>
        <dbReference type="EMBL" id="MEI9412235.1"/>
    </source>
</evidence>
<dbReference type="PANTHER" id="PTHR41532:SF1">
    <property type="entry name" value="FIXS PROTEIN"/>
    <property type="match status" value="1"/>
</dbReference>
<evidence type="ECO:0000256" key="1">
    <source>
        <dbReference type="SAM" id="Phobius"/>
    </source>
</evidence>
<organism evidence="2 3">
    <name type="scientific">Mesorhizobium salmacidum</name>
    <dbReference type="NCBI Taxonomy" id="3015171"/>
    <lineage>
        <taxon>Bacteria</taxon>
        <taxon>Pseudomonadati</taxon>
        <taxon>Pseudomonadota</taxon>
        <taxon>Alphaproteobacteria</taxon>
        <taxon>Hyphomicrobiales</taxon>
        <taxon>Phyllobacteriaceae</taxon>
        <taxon>Mesorhizobium</taxon>
    </lineage>
</organism>
<accession>A0ABU8L2Q0</accession>